<dbReference type="PROSITE" id="PS50097">
    <property type="entry name" value="BTB"/>
    <property type="match status" value="2"/>
</dbReference>
<reference evidence="2" key="1">
    <citation type="journal article" date="2021" name="Nat. Commun.">
        <title>Genetic determinants of endophytism in the Arabidopsis root mycobiome.</title>
        <authorList>
            <person name="Mesny F."/>
            <person name="Miyauchi S."/>
            <person name="Thiergart T."/>
            <person name="Pickel B."/>
            <person name="Atanasova L."/>
            <person name="Karlsson M."/>
            <person name="Huettel B."/>
            <person name="Barry K.W."/>
            <person name="Haridas S."/>
            <person name="Chen C."/>
            <person name="Bauer D."/>
            <person name="Andreopoulos W."/>
            <person name="Pangilinan J."/>
            <person name="LaButti K."/>
            <person name="Riley R."/>
            <person name="Lipzen A."/>
            <person name="Clum A."/>
            <person name="Drula E."/>
            <person name="Henrissat B."/>
            <person name="Kohler A."/>
            <person name="Grigoriev I.V."/>
            <person name="Martin F.M."/>
            <person name="Hacquard S."/>
        </authorList>
    </citation>
    <scope>NUCLEOTIDE SEQUENCE</scope>
    <source>
        <strain evidence="2">MPI-SDFR-AT-0120</strain>
    </source>
</reference>
<dbReference type="Proteomes" id="UP000813461">
    <property type="component" value="Unassembled WGS sequence"/>
</dbReference>
<evidence type="ECO:0000259" key="1">
    <source>
        <dbReference type="PROSITE" id="PS50097"/>
    </source>
</evidence>
<accession>A0A8K0W237</accession>
<dbReference type="Pfam" id="PF00651">
    <property type="entry name" value="BTB"/>
    <property type="match status" value="2"/>
</dbReference>
<gene>
    <name evidence="2" type="ORF">FB567DRAFT_436686</name>
</gene>
<feature type="domain" description="BTB" evidence="1">
    <location>
        <begin position="10"/>
        <end position="78"/>
    </location>
</feature>
<proteinExistence type="predicted"/>
<feature type="non-terminal residue" evidence="2">
    <location>
        <position position="1"/>
    </location>
</feature>
<sequence>SRLLRNGNYADLIVTCSSDTYNVHKAVVCARSGFFERAERFPVGKESVESRIDLPEDDPATIKLLIEYLYEAEYDPRLPDSNESSNVTDPVKPFVKGPKDADYHYNFPHTCQPGCPTPHHMVCPHHECGERDGDCDDDCVDFICTTCCGPKILPAPTGDATQLVLHAKMYEIGDKYHVLGLKQLAREKFIRASAVFWDSEHFGSAIHHAYSTTPEEDKGLRVVVTEVIAQHMELLNKPAIETLAKEFNGLAFGLLKAHTKAFLKAYPDLILLTSGEYSDLVITCGSDRYNVHKAIVCPQSGFFQRAEKFPVGKKESAEGEIQLPQDDPVVVKLLIAFLYDGEYDPALPPKCALSPDGVWALNAERKRGYHYSFPHTCLGSGNCSHPIAWVCPHHVCGGSTCDQSCKGFVCNECVGPTPPEGDASQLLLHAKMYEIGDKYDISSLKELSRHKFALGCRKHWNDELFFAAAQHALATTPESDQGLRRVLQETVAQNPELLEKSSTEALCNSYASFAYGVLKVQAEQIKRLKKA</sequence>
<dbReference type="InterPro" id="IPR000210">
    <property type="entry name" value="BTB/POZ_dom"/>
</dbReference>
<organism evidence="2 3">
    <name type="scientific">Paraphoma chrysanthemicola</name>
    <dbReference type="NCBI Taxonomy" id="798071"/>
    <lineage>
        <taxon>Eukaryota</taxon>
        <taxon>Fungi</taxon>
        <taxon>Dikarya</taxon>
        <taxon>Ascomycota</taxon>
        <taxon>Pezizomycotina</taxon>
        <taxon>Dothideomycetes</taxon>
        <taxon>Pleosporomycetidae</taxon>
        <taxon>Pleosporales</taxon>
        <taxon>Pleosporineae</taxon>
        <taxon>Phaeosphaeriaceae</taxon>
        <taxon>Paraphoma</taxon>
    </lineage>
</organism>
<dbReference type="SUPFAM" id="SSF54695">
    <property type="entry name" value="POZ domain"/>
    <property type="match status" value="2"/>
</dbReference>
<dbReference type="AlphaFoldDB" id="A0A8K0W237"/>
<dbReference type="InterPro" id="IPR011333">
    <property type="entry name" value="SKP1/BTB/POZ_sf"/>
</dbReference>
<protein>
    <recommendedName>
        <fullName evidence="1">BTB domain-containing protein</fullName>
    </recommendedName>
</protein>
<evidence type="ECO:0000313" key="3">
    <source>
        <dbReference type="Proteomes" id="UP000813461"/>
    </source>
</evidence>
<comment type="caution">
    <text evidence="2">The sequence shown here is derived from an EMBL/GenBank/DDBJ whole genome shotgun (WGS) entry which is preliminary data.</text>
</comment>
<dbReference type="Gene3D" id="3.30.710.10">
    <property type="entry name" value="Potassium Channel Kv1.1, Chain A"/>
    <property type="match status" value="2"/>
</dbReference>
<dbReference type="EMBL" id="JAGMVJ010000004">
    <property type="protein sequence ID" value="KAH7091580.1"/>
    <property type="molecule type" value="Genomic_DNA"/>
</dbReference>
<dbReference type="CDD" id="cd18186">
    <property type="entry name" value="BTB_POZ_ZBTB_KLHL-like"/>
    <property type="match status" value="2"/>
</dbReference>
<dbReference type="PANTHER" id="PTHR47843">
    <property type="entry name" value="BTB DOMAIN-CONTAINING PROTEIN-RELATED"/>
    <property type="match status" value="1"/>
</dbReference>
<evidence type="ECO:0000313" key="2">
    <source>
        <dbReference type="EMBL" id="KAH7091580.1"/>
    </source>
</evidence>
<dbReference type="PANTHER" id="PTHR47843:SF5">
    <property type="entry name" value="BTB_POZ DOMAIN PROTEIN"/>
    <property type="match status" value="1"/>
</dbReference>
<dbReference type="OrthoDB" id="6359816at2759"/>
<keyword evidence="3" id="KW-1185">Reference proteome</keyword>
<name>A0A8K0W237_9PLEO</name>
<feature type="domain" description="BTB" evidence="1">
    <location>
        <begin position="278"/>
        <end position="347"/>
    </location>
</feature>